<evidence type="ECO:0000313" key="4">
    <source>
        <dbReference type="Proteomes" id="UP001213799"/>
    </source>
</evidence>
<feature type="compositionally biased region" description="Low complexity" evidence="1">
    <location>
        <begin position="114"/>
        <end position="144"/>
    </location>
</feature>
<feature type="region of interest" description="Disordered" evidence="1">
    <location>
        <begin position="1"/>
        <end position="186"/>
    </location>
</feature>
<dbReference type="RefSeq" id="XP_056747263.1">
    <property type="nucleotide sequence ID" value="XM_056901976.1"/>
</dbReference>
<dbReference type="Proteomes" id="UP001213799">
    <property type="component" value="Unassembled WGS sequence"/>
</dbReference>
<keyword evidence="2" id="KW-0812">Transmembrane</keyword>
<evidence type="ECO:0000256" key="1">
    <source>
        <dbReference type="SAM" id="MobiDB-lite"/>
    </source>
</evidence>
<reference evidence="3" key="2">
    <citation type="submission" date="2023-01" db="EMBL/GenBank/DDBJ databases">
        <authorList>
            <person name="Petersen C."/>
        </authorList>
    </citation>
    <scope>NUCLEOTIDE SEQUENCE</scope>
    <source>
        <strain evidence="3">IBT 12815</strain>
    </source>
</reference>
<feature type="compositionally biased region" description="Polar residues" evidence="1">
    <location>
        <begin position="88"/>
        <end position="102"/>
    </location>
</feature>
<feature type="transmembrane region" description="Helical" evidence="2">
    <location>
        <begin position="631"/>
        <end position="655"/>
    </location>
</feature>
<feature type="compositionally biased region" description="Polar residues" evidence="1">
    <location>
        <begin position="1"/>
        <end position="24"/>
    </location>
</feature>
<dbReference type="AlphaFoldDB" id="A0AAD6DKS1"/>
<keyword evidence="2" id="KW-0472">Membrane</keyword>
<evidence type="ECO:0000256" key="2">
    <source>
        <dbReference type="SAM" id="Phobius"/>
    </source>
</evidence>
<sequence length="666" mass="72702">MGEKMNQFQLFPPSSSEVKRSNNPFRKAGKKPVATSEPASSIPLEEIKDPGKTESLLLQIIEDTQGIPPPPTEDASRSKSPPAVAGASHNTRSPQSTHSQNRLAKRVNHQALPSHASQSSSSSHRTTASTVSPQSSQSSAASVPMRSMFPQFDPKLPFNQQVYHPQLPDVPRPVKSSRKPPKLTLSTNTEIDHVLGPKTVPASVLNFPTGALESEEVTYSSMEELKMLWETANGQRPRDLVGTLNLRMTKTGPATFTLGNSHNPFYTLQTYSTNELALSRCDPSRPNHDVPIMIMNLEDRIRREHPNDGLVTLLFSRLAAMLAIDQADEISKQHHLTPAETAEVETDALKRAAAQESCRLSWNRHQRLYELRHPYLSKHNPPALVGTAGIPLSPVRSQSSGMVHITVSAPSSDASPRQPPTIIATGPVSSTTMEAAQQAANLRTSVLPVMDFDEPLASLDFATKTFSISPAAVIATIPSLYAIDSLIAAMLAVAVSDEATNPILADMVLGSPESSRPPTSHNPGPYSMPVFQGKLVTTVAERQDAADSMNLASQIKSAQKKSKEASGKKSGFKFWNRSPSKPQENSRRSKKNKNKQIVVEEFDLEKYGRYGNSSSREGEKLPGITRTILRILFFGLDLIVKGLTLIVKVLAWLLVNSTRCVTSEKF</sequence>
<keyword evidence="4" id="KW-1185">Reference proteome</keyword>
<comment type="caution">
    <text evidence="3">The sequence shown here is derived from an EMBL/GenBank/DDBJ whole genome shotgun (WGS) entry which is preliminary data.</text>
</comment>
<reference evidence="3" key="1">
    <citation type="journal article" date="2023" name="IMA Fungus">
        <title>Comparative genomic study of the Penicillium genus elucidates a diverse pangenome and 15 lateral gene transfer events.</title>
        <authorList>
            <person name="Petersen C."/>
            <person name="Sorensen T."/>
            <person name="Nielsen M.R."/>
            <person name="Sondergaard T.E."/>
            <person name="Sorensen J.L."/>
            <person name="Fitzpatrick D.A."/>
            <person name="Frisvad J.C."/>
            <person name="Nielsen K.L."/>
        </authorList>
    </citation>
    <scope>NUCLEOTIDE SEQUENCE</scope>
    <source>
        <strain evidence="3">IBT 12815</strain>
    </source>
</reference>
<gene>
    <name evidence="3" type="ORF">N7537_010922</name>
</gene>
<dbReference type="EMBL" id="JAQJAE010000006">
    <property type="protein sequence ID" value="KAJ5588244.1"/>
    <property type="molecule type" value="Genomic_DNA"/>
</dbReference>
<dbReference type="GeneID" id="81592218"/>
<organism evidence="3 4">
    <name type="scientific">Penicillium hordei</name>
    <dbReference type="NCBI Taxonomy" id="40994"/>
    <lineage>
        <taxon>Eukaryota</taxon>
        <taxon>Fungi</taxon>
        <taxon>Dikarya</taxon>
        <taxon>Ascomycota</taxon>
        <taxon>Pezizomycotina</taxon>
        <taxon>Eurotiomycetes</taxon>
        <taxon>Eurotiomycetidae</taxon>
        <taxon>Eurotiales</taxon>
        <taxon>Aspergillaceae</taxon>
        <taxon>Penicillium</taxon>
    </lineage>
</organism>
<keyword evidence="2" id="KW-1133">Transmembrane helix</keyword>
<accession>A0AAD6DKS1</accession>
<feature type="region of interest" description="Disordered" evidence="1">
    <location>
        <begin position="551"/>
        <end position="595"/>
    </location>
</feature>
<evidence type="ECO:0000313" key="3">
    <source>
        <dbReference type="EMBL" id="KAJ5588244.1"/>
    </source>
</evidence>
<proteinExistence type="predicted"/>
<protein>
    <submittedName>
        <fullName evidence="3">Uncharacterized protein</fullName>
    </submittedName>
</protein>
<name>A0AAD6DKS1_9EURO</name>